<keyword evidence="3" id="KW-1185">Reference proteome</keyword>
<proteinExistence type="predicted"/>
<evidence type="ECO:0000256" key="1">
    <source>
        <dbReference type="SAM" id="MobiDB-lite"/>
    </source>
</evidence>
<comment type="caution">
    <text evidence="2">The sequence shown here is derived from an EMBL/GenBank/DDBJ whole genome shotgun (WGS) entry which is preliminary data.</text>
</comment>
<protein>
    <submittedName>
        <fullName evidence="2">DUF6221 family protein</fullName>
    </submittedName>
</protein>
<name>A0ABW6DTI3_9ACTN</name>
<evidence type="ECO:0000313" key="3">
    <source>
        <dbReference type="Proteomes" id="UP001598300"/>
    </source>
</evidence>
<sequence>MTDALVAFLKARLDDDERVARAATPGPWCDSGGYVTNIDEDGHSRVQVTDFGTQDEDSEGGGPQGQADSAHIARQDPARTLREVEAKRGLLDAALADRHHVSADQYETCPRATAADGLDETTLAALEALNEERRQEYGVEPTCWESCGRDARVRRTLELLALPYSDHPGYEEALTGG</sequence>
<dbReference type="Pfam" id="PF19730">
    <property type="entry name" value="DUF6221"/>
    <property type="match status" value="1"/>
</dbReference>
<dbReference type="Proteomes" id="UP001598300">
    <property type="component" value="Unassembled WGS sequence"/>
</dbReference>
<accession>A0ABW6DTI3</accession>
<evidence type="ECO:0000313" key="2">
    <source>
        <dbReference type="EMBL" id="MFD3955913.1"/>
    </source>
</evidence>
<dbReference type="RefSeq" id="WP_070203866.1">
    <property type="nucleotide sequence ID" value="NZ_JBHVRE010000013.1"/>
</dbReference>
<organism evidence="2 3">
    <name type="scientific">Streptomyces bacillaris</name>
    <dbReference type="NCBI Taxonomy" id="68179"/>
    <lineage>
        <taxon>Bacteria</taxon>
        <taxon>Bacillati</taxon>
        <taxon>Actinomycetota</taxon>
        <taxon>Actinomycetes</taxon>
        <taxon>Kitasatosporales</taxon>
        <taxon>Streptomycetaceae</taxon>
        <taxon>Streptomyces</taxon>
    </lineage>
</organism>
<feature type="region of interest" description="Disordered" evidence="1">
    <location>
        <begin position="52"/>
        <end position="77"/>
    </location>
</feature>
<gene>
    <name evidence="2" type="ORF">ACFWR3_07480</name>
</gene>
<dbReference type="InterPro" id="IPR046193">
    <property type="entry name" value="DUF6221"/>
</dbReference>
<reference evidence="2 3" key="1">
    <citation type="submission" date="2024-09" db="EMBL/GenBank/DDBJ databases">
        <title>The Natural Products Discovery Center: Release of the First 8490 Sequenced Strains for Exploring Actinobacteria Biosynthetic Diversity.</title>
        <authorList>
            <person name="Kalkreuter E."/>
            <person name="Kautsar S.A."/>
            <person name="Yang D."/>
            <person name="Bader C.D."/>
            <person name="Teijaro C.N."/>
            <person name="Fluegel L."/>
            <person name="Davis C.M."/>
            <person name="Simpson J.R."/>
            <person name="Lauterbach L."/>
            <person name="Steele A.D."/>
            <person name="Gui C."/>
            <person name="Meng S."/>
            <person name="Li G."/>
            <person name="Viehrig K."/>
            <person name="Ye F."/>
            <person name="Su P."/>
            <person name="Kiefer A.F."/>
            <person name="Nichols A."/>
            <person name="Cepeda A.J."/>
            <person name="Yan W."/>
            <person name="Fan B."/>
            <person name="Jiang Y."/>
            <person name="Adhikari A."/>
            <person name="Zheng C.-J."/>
            <person name="Schuster L."/>
            <person name="Cowan T.M."/>
            <person name="Smanski M.J."/>
            <person name="Chevrette M.G."/>
            <person name="De Carvalho L.P.S."/>
            <person name="Shen B."/>
        </authorList>
    </citation>
    <scope>NUCLEOTIDE SEQUENCE [LARGE SCALE GENOMIC DNA]</scope>
    <source>
        <strain evidence="2 3">NPDC058584</strain>
    </source>
</reference>
<dbReference type="EMBL" id="JBHXPM010000005">
    <property type="protein sequence ID" value="MFD3955913.1"/>
    <property type="molecule type" value="Genomic_DNA"/>
</dbReference>